<organism evidence="8 9">
    <name type="scientific">Nocardia ninae NBRC 108245</name>
    <dbReference type="NCBI Taxonomy" id="1210091"/>
    <lineage>
        <taxon>Bacteria</taxon>
        <taxon>Bacillati</taxon>
        <taxon>Actinomycetota</taxon>
        <taxon>Actinomycetes</taxon>
        <taxon>Mycobacteriales</taxon>
        <taxon>Nocardiaceae</taxon>
        <taxon>Nocardia</taxon>
    </lineage>
</organism>
<dbReference type="InterPro" id="IPR011701">
    <property type="entry name" value="MFS"/>
</dbReference>
<dbReference type="PROSITE" id="PS50850">
    <property type="entry name" value="MFS"/>
    <property type="match status" value="1"/>
</dbReference>
<dbReference type="EMBL" id="BJXA01000131">
    <property type="protein sequence ID" value="GEM44059.1"/>
    <property type="molecule type" value="Genomic_DNA"/>
</dbReference>
<evidence type="ECO:0000256" key="1">
    <source>
        <dbReference type="ARBA" id="ARBA00004651"/>
    </source>
</evidence>
<dbReference type="AlphaFoldDB" id="A0A511MTY9"/>
<feature type="transmembrane region" description="Helical" evidence="6">
    <location>
        <begin position="344"/>
        <end position="362"/>
    </location>
</feature>
<reference evidence="8 9" key="1">
    <citation type="submission" date="2019-07" db="EMBL/GenBank/DDBJ databases">
        <title>Whole genome shotgun sequence of Nocardia ninae NBRC 108245.</title>
        <authorList>
            <person name="Hosoyama A."/>
            <person name="Uohara A."/>
            <person name="Ohji S."/>
            <person name="Ichikawa N."/>
        </authorList>
    </citation>
    <scope>NUCLEOTIDE SEQUENCE [LARGE SCALE GENOMIC DNA]</scope>
    <source>
        <strain evidence="8 9">NBRC 108245</strain>
    </source>
</reference>
<keyword evidence="5 6" id="KW-0472">Membrane</keyword>
<keyword evidence="4 6" id="KW-1133">Transmembrane helix</keyword>
<feature type="transmembrane region" description="Helical" evidence="6">
    <location>
        <begin position="21"/>
        <end position="38"/>
    </location>
</feature>
<dbReference type="Gene3D" id="1.20.1250.20">
    <property type="entry name" value="MFS general substrate transporter like domains"/>
    <property type="match status" value="2"/>
</dbReference>
<evidence type="ECO:0000259" key="7">
    <source>
        <dbReference type="PROSITE" id="PS50850"/>
    </source>
</evidence>
<evidence type="ECO:0000256" key="3">
    <source>
        <dbReference type="ARBA" id="ARBA00022692"/>
    </source>
</evidence>
<keyword evidence="2" id="KW-0813">Transport</keyword>
<feature type="transmembrane region" description="Helical" evidence="6">
    <location>
        <begin position="184"/>
        <end position="206"/>
    </location>
</feature>
<dbReference type="InterPro" id="IPR036259">
    <property type="entry name" value="MFS_trans_sf"/>
</dbReference>
<feature type="domain" description="Major facilitator superfamily (MFS) profile" evidence="7">
    <location>
        <begin position="25"/>
        <end position="436"/>
    </location>
</feature>
<dbReference type="SUPFAM" id="SSF103473">
    <property type="entry name" value="MFS general substrate transporter"/>
    <property type="match status" value="1"/>
</dbReference>
<evidence type="ECO:0000256" key="5">
    <source>
        <dbReference type="ARBA" id="ARBA00023136"/>
    </source>
</evidence>
<name>A0A511MTY9_9NOCA</name>
<feature type="transmembrane region" description="Helical" evidence="6">
    <location>
        <begin position="149"/>
        <end position="172"/>
    </location>
</feature>
<feature type="transmembrane region" description="Helical" evidence="6">
    <location>
        <begin position="58"/>
        <end position="79"/>
    </location>
</feature>
<dbReference type="GO" id="GO:0005886">
    <property type="term" value="C:plasma membrane"/>
    <property type="evidence" value="ECO:0007669"/>
    <property type="project" value="UniProtKB-SubCell"/>
</dbReference>
<sequence>MDRSIPRVEGDVLQATTIRKITRRIVPLLMIGYIVSYIDRINVSFAKFGMEETFGMTATQYGFAAGIFFVGYVLAEVPSNIVMNKVGARIWLSRILVTWGIIATLTAFATSVEMVYVLRFLLGVAEAGFFPGILVYLTRWYPNAQRAKVISTVMVAIPVASVLGSPLNGWILDTFDGALGLDGWRWVFIVGGLPAVLLGGVFFVALTETPREAKWLSEAERTWLVETLAAENAERARTAPAGHLAALRNKRVLALCLAYFLVLCGAYPLAYWMPTVVKEVGDGLSSTQIGWLSAVPFLLAAIGMYVTGRLVRAEGSSRPVLVALGISVVAFAITAFALGSPLLAFAAITVATMAAQTAKPLFWSVPTAYLAGAGAASGIALINSLGNAAGFVSPYAFGWIKDFSGGRTGFAIAVMIMANVGALLVIGVIAARSRPRRASSVETV</sequence>
<feature type="transmembrane region" description="Helical" evidence="6">
    <location>
        <begin position="289"/>
        <end position="308"/>
    </location>
</feature>
<dbReference type="Pfam" id="PF07690">
    <property type="entry name" value="MFS_1"/>
    <property type="match status" value="1"/>
</dbReference>
<evidence type="ECO:0000256" key="4">
    <source>
        <dbReference type="ARBA" id="ARBA00022989"/>
    </source>
</evidence>
<dbReference type="PANTHER" id="PTHR43791">
    <property type="entry name" value="PERMEASE-RELATED"/>
    <property type="match status" value="1"/>
</dbReference>
<feature type="transmembrane region" description="Helical" evidence="6">
    <location>
        <begin position="409"/>
        <end position="431"/>
    </location>
</feature>
<keyword evidence="3 6" id="KW-0812">Transmembrane</keyword>
<feature type="transmembrane region" description="Helical" evidence="6">
    <location>
        <begin position="252"/>
        <end position="269"/>
    </location>
</feature>
<evidence type="ECO:0000256" key="6">
    <source>
        <dbReference type="SAM" id="Phobius"/>
    </source>
</evidence>
<evidence type="ECO:0000313" key="9">
    <source>
        <dbReference type="Proteomes" id="UP000321424"/>
    </source>
</evidence>
<dbReference type="GO" id="GO:0022857">
    <property type="term" value="F:transmembrane transporter activity"/>
    <property type="evidence" value="ECO:0007669"/>
    <property type="project" value="InterPro"/>
</dbReference>
<dbReference type="Proteomes" id="UP000321424">
    <property type="component" value="Unassembled WGS sequence"/>
</dbReference>
<feature type="transmembrane region" description="Helical" evidence="6">
    <location>
        <begin position="320"/>
        <end position="338"/>
    </location>
</feature>
<dbReference type="InterPro" id="IPR020846">
    <property type="entry name" value="MFS_dom"/>
</dbReference>
<accession>A0A511MTY9</accession>
<dbReference type="RefSeq" id="WP_147143657.1">
    <property type="nucleotide sequence ID" value="NZ_BJXA01000131.1"/>
</dbReference>
<dbReference type="CDD" id="cd17319">
    <property type="entry name" value="MFS_ExuT_GudP_like"/>
    <property type="match status" value="1"/>
</dbReference>
<comment type="caution">
    <text evidence="8">The sequence shown here is derived from an EMBL/GenBank/DDBJ whole genome shotgun (WGS) entry which is preliminary data.</text>
</comment>
<dbReference type="FunFam" id="1.20.1250.20:FF:000018">
    <property type="entry name" value="MFS transporter permease"/>
    <property type="match status" value="1"/>
</dbReference>
<keyword evidence="9" id="KW-1185">Reference proteome</keyword>
<proteinExistence type="predicted"/>
<feature type="transmembrane region" description="Helical" evidence="6">
    <location>
        <begin position="116"/>
        <end position="137"/>
    </location>
</feature>
<dbReference type="PANTHER" id="PTHR43791:SF36">
    <property type="entry name" value="TRANSPORTER, PUTATIVE (AFU_ORTHOLOGUE AFUA_6G08340)-RELATED"/>
    <property type="match status" value="1"/>
</dbReference>
<evidence type="ECO:0000313" key="8">
    <source>
        <dbReference type="EMBL" id="GEM44059.1"/>
    </source>
</evidence>
<evidence type="ECO:0000256" key="2">
    <source>
        <dbReference type="ARBA" id="ARBA00022448"/>
    </source>
</evidence>
<dbReference type="OrthoDB" id="9773957at2"/>
<gene>
    <name evidence="8" type="ORF">NN4_85780</name>
</gene>
<feature type="transmembrane region" description="Helical" evidence="6">
    <location>
        <begin position="369"/>
        <end position="397"/>
    </location>
</feature>
<comment type="subcellular location">
    <subcellularLocation>
        <location evidence="1">Cell membrane</location>
        <topology evidence="1">Multi-pass membrane protein</topology>
    </subcellularLocation>
</comment>
<feature type="transmembrane region" description="Helical" evidence="6">
    <location>
        <begin position="91"/>
        <end position="110"/>
    </location>
</feature>
<protein>
    <submittedName>
        <fullName evidence="8">MFS transporter</fullName>
    </submittedName>
</protein>